<dbReference type="STRING" id="37928.SAMN04489742_1747"/>
<gene>
    <name evidence="6" type="ORF">SAMN04489742_1747</name>
</gene>
<dbReference type="Pfam" id="PF18085">
    <property type="entry name" value="Mak_N_cap"/>
    <property type="match status" value="1"/>
</dbReference>
<protein>
    <recommendedName>
        <fullName evidence="5">Maltokinase N-terminal cap domain-containing protein</fullName>
    </recommendedName>
</protein>
<proteinExistence type="predicted"/>
<sequence>MAIIYDAVLNPSKIDLLASWLPDQPWFPQIGEQRSEPGEQPALEPIGAFRFDDPTGDVGMEVHLLRLEDGTVLQVPLSYRGAPLDGAEPWLAGTMEHSVLGKRWVYDACGDPVFAAALATAILQGGTEAEQFLDKDGTLEPLKRSVSVRGSGTPGTEVPQITTAVPATVGAVTTITAGLLALSLYRIPVANEPGTHGNTLTGTWGGNAPVVLASIP</sequence>
<evidence type="ECO:0000256" key="2">
    <source>
        <dbReference type="ARBA" id="ARBA00022741"/>
    </source>
</evidence>
<dbReference type="AlphaFoldDB" id="A0A1H1C6U3"/>
<keyword evidence="3" id="KW-0418">Kinase</keyword>
<evidence type="ECO:0000259" key="5">
    <source>
        <dbReference type="Pfam" id="PF18085"/>
    </source>
</evidence>
<dbReference type="EMBL" id="FNKH01000002">
    <property type="protein sequence ID" value="SDQ59366.1"/>
    <property type="molecule type" value="Genomic_DNA"/>
</dbReference>
<evidence type="ECO:0000313" key="6">
    <source>
        <dbReference type="EMBL" id="SDQ59366.1"/>
    </source>
</evidence>
<accession>A0A1H1C6U3</accession>
<evidence type="ECO:0000256" key="3">
    <source>
        <dbReference type="ARBA" id="ARBA00022777"/>
    </source>
</evidence>
<evidence type="ECO:0000256" key="4">
    <source>
        <dbReference type="ARBA" id="ARBA00022840"/>
    </source>
</evidence>
<dbReference type="InterPro" id="IPR040999">
    <property type="entry name" value="Mak_N_cap"/>
</dbReference>
<name>A0A1H1C6U3_9MICC</name>
<dbReference type="OrthoDB" id="3787729at2"/>
<dbReference type="GO" id="GO:0005524">
    <property type="term" value="F:ATP binding"/>
    <property type="evidence" value="ECO:0007669"/>
    <property type="project" value="UniProtKB-KW"/>
</dbReference>
<keyword evidence="1" id="KW-0808">Transferase</keyword>
<dbReference type="NCBIfam" id="NF047744">
    <property type="entry name" value="CG0192_rel"/>
    <property type="match status" value="1"/>
</dbReference>
<feature type="domain" description="Maltokinase N-terminal cap" evidence="5">
    <location>
        <begin position="20"/>
        <end position="111"/>
    </location>
</feature>
<organism evidence="6 7">
    <name type="scientific">Crystallibacter crystallopoietes</name>
    <dbReference type="NCBI Taxonomy" id="37928"/>
    <lineage>
        <taxon>Bacteria</taxon>
        <taxon>Bacillati</taxon>
        <taxon>Actinomycetota</taxon>
        <taxon>Actinomycetes</taxon>
        <taxon>Micrococcales</taxon>
        <taxon>Micrococcaceae</taxon>
        <taxon>Crystallibacter</taxon>
    </lineage>
</organism>
<keyword evidence="2" id="KW-0547">Nucleotide-binding</keyword>
<evidence type="ECO:0000256" key="1">
    <source>
        <dbReference type="ARBA" id="ARBA00022679"/>
    </source>
</evidence>
<keyword evidence="7" id="KW-1185">Reference proteome</keyword>
<keyword evidence="4" id="KW-0067">ATP-binding</keyword>
<dbReference type="RefSeq" id="WP_074700081.1">
    <property type="nucleotide sequence ID" value="NZ_CP018863.1"/>
</dbReference>
<dbReference type="Proteomes" id="UP000181917">
    <property type="component" value="Unassembled WGS sequence"/>
</dbReference>
<reference evidence="6 7" key="1">
    <citation type="submission" date="2016-10" db="EMBL/GenBank/DDBJ databases">
        <authorList>
            <person name="de Groot N.N."/>
        </authorList>
    </citation>
    <scope>NUCLEOTIDE SEQUENCE [LARGE SCALE GENOMIC DNA]</scope>
    <source>
        <strain evidence="6 7">DSM 20117</strain>
    </source>
</reference>
<dbReference type="KEGG" id="acry:AC20117_08625"/>
<evidence type="ECO:0000313" key="7">
    <source>
        <dbReference type="Proteomes" id="UP000181917"/>
    </source>
</evidence>
<dbReference type="GO" id="GO:0016301">
    <property type="term" value="F:kinase activity"/>
    <property type="evidence" value="ECO:0007669"/>
    <property type="project" value="UniProtKB-KW"/>
</dbReference>